<feature type="region of interest" description="Disordered" evidence="1">
    <location>
        <begin position="441"/>
        <end position="495"/>
    </location>
</feature>
<accession>A0A9W8LA29</accession>
<feature type="compositionally biased region" description="Basic and acidic residues" evidence="1">
    <location>
        <begin position="117"/>
        <end position="142"/>
    </location>
</feature>
<dbReference type="OrthoDB" id="5556225at2759"/>
<dbReference type="EMBL" id="JANBUH010000262">
    <property type="protein sequence ID" value="KAJ2752632.1"/>
    <property type="molecule type" value="Genomic_DNA"/>
</dbReference>
<dbReference type="Proteomes" id="UP001140011">
    <property type="component" value="Unassembled WGS sequence"/>
</dbReference>
<evidence type="ECO:0000313" key="3">
    <source>
        <dbReference type="Proteomes" id="UP001140011"/>
    </source>
</evidence>
<protein>
    <submittedName>
        <fullName evidence="2">Uncharacterized protein</fullName>
    </submittedName>
</protein>
<dbReference type="AlphaFoldDB" id="A0A9W8LA29"/>
<gene>
    <name evidence="2" type="ORF">GGI19_003699</name>
</gene>
<feature type="region of interest" description="Disordered" evidence="1">
    <location>
        <begin position="890"/>
        <end position="940"/>
    </location>
</feature>
<feature type="compositionally biased region" description="Basic and acidic residues" evidence="1">
    <location>
        <begin position="890"/>
        <end position="911"/>
    </location>
</feature>
<keyword evidence="3" id="KW-1185">Reference proteome</keyword>
<feature type="compositionally biased region" description="Acidic residues" evidence="1">
    <location>
        <begin position="462"/>
        <end position="478"/>
    </location>
</feature>
<feature type="region of interest" description="Disordered" evidence="1">
    <location>
        <begin position="840"/>
        <end position="863"/>
    </location>
</feature>
<feature type="compositionally biased region" description="Basic residues" evidence="1">
    <location>
        <begin position="923"/>
        <end position="940"/>
    </location>
</feature>
<name>A0A9W8LA29_9FUNG</name>
<sequence length="940" mass="107325">MEENKPYDCGIESLKVPLDAVEWRPEFKEALENLILTIHCLVVHTYQLSRWIFVFEPRLTPNFNHGRFMDAMFFYYVFMALVDYAPPEDFFDKKTDDDNKKTDNDKSTDEYVPPEDFFDKKPNEQPQKGKRDKGKESDRGETGDSPTAQPRKGRSEKASTAEFKELIAKHIYNYCASAQFFPETYKPMSSIARYVKDEIATAYAVNIKQRFGQRLRYAINSSLRTHQRVKEMYETMKFHSDSEIRAKCEEQIWAPARAIKEAVQSRTPLCHVYDSNGNPMVKNGKYVIDEDKQRVVDEPAQVLRSYDKDYTFMSDNMYYDIKARPSEHLRAFSRLCQLIETRNQGVRKKKGRNKKANSVQCFPLRTSFVPCHMRINAEIIRQHILPREKGLSTLDPMDIWRRVVNLDAKPFHKRGNKEFSGSASTDGVSISLTFKTPEVMERKHKRAAKGVATKAANRNADDGDNSDGDSDSDDDDDGVAAANDGTVGNFTVGSGPSPADVEGGFVAIAVDTVADVGTNASTAGSGAKKKSTDDCQYVNDLSREELESYKGRNIFDDMGRRDEHYFMHEKSTPENPVVLRYTYCQESKERRTRKFHKICNKARRDYPDNAIQKAENRLAKYDRTSLVPEKFKAYVEARAREGPLLSEFYRKTPTKHAESSHQIHKHQDYTPKTYPLHRKLNLSTYINKQQADHRLVKSIREKFSLPLKPDESGELTILGEPGEPSIKRGDPRADPVVNVGNWSASMVKYQEPIRGKSWRAMLKRNGLLVFLVNEFRTSSVCPECNWPLEKFLSVRNPRPFQRKKRPKVLCHGLLRCTNQNCLKTVADDTDMDVDSTEAKEADAAKKTAKKADKAEEADKDSTSRKYNRNLAAVLNFRKIVASLRETGDIPEQFKRENSKDIVAKDKPRDSDAATASTSTAGAAKKKPMRKRPPSKRLKKA</sequence>
<reference evidence="2" key="1">
    <citation type="submission" date="2022-07" db="EMBL/GenBank/DDBJ databases">
        <title>Phylogenomic reconstructions and comparative analyses of Kickxellomycotina fungi.</title>
        <authorList>
            <person name="Reynolds N.K."/>
            <person name="Stajich J.E."/>
            <person name="Barry K."/>
            <person name="Grigoriev I.V."/>
            <person name="Crous P."/>
            <person name="Smith M.E."/>
        </authorList>
    </citation>
    <scope>NUCLEOTIDE SEQUENCE</scope>
    <source>
        <strain evidence="2">BCRC 34297</strain>
    </source>
</reference>
<organism evidence="2 3">
    <name type="scientific">Coemansia pectinata</name>
    <dbReference type="NCBI Taxonomy" id="1052879"/>
    <lineage>
        <taxon>Eukaryota</taxon>
        <taxon>Fungi</taxon>
        <taxon>Fungi incertae sedis</taxon>
        <taxon>Zoopagomycota</taxon>
        <taxon>Kickxellomycotina</taxon>
        <taxon>Kickxellomycetes</taxon>
        <taxon>Kickxellales</taxon>
        <taxon>Kickxellaceae</taxon>
        <taxon>Coemansia</taxon>
    </lineage>
</organism>
<feature type="region of interest" description="Disordered" evidence="1">
    <location>
        <begin position="92"/>
        <end position="159"/>
    </location>
</feature>
<proteinExistence type="predicted"/>
<comment type="caution">
    <text evidence="2">The sequence shown here is derived from an EMBL/GenBank/DDBJ whole genome shotgun (WGS) entry which is preliminary data.</text>
</comment>
<feature type="compositionally biased region" description="Basic and acidic residues" evidence="1">
    <location>
        <begin position="92"/>
        <end position="109"/>
    </location>
</feature>
<evidence type="ECO:0000313" key="2">
    <source>
        <dbReference type="EMBL" id="KAJ2752632.1"/>
    </source>
</evidence>
<evidence type="ECO:0000256" key="1">
    <source>
        <dbReference type="SAM" id="MobiDB-lite"/>
    </source>
</evidence>
<feature type="compositionally biased region" description="Low complexity" evidence="1">
    <location>
        <begin position="912"/>
        <end position="922"/>
    </location>
</feature>